<dbReference type="Pfam" id="PF00534">
    <property type="entry name" value="Glycos_transf_1"/>
    <property type="match status" value="1"/>
</dbReference>
<comment type="caution">
    <text evidence="4">The sequence shown here is derived from an EMBL/GenBank/DDBJ whole genome shotgun (WGS) entry which is preliminary data.</text>
</comment>
<dbReference type="PANTHER" id="PTHR12526:SF629">
    <property type="entry name" value="TEICHURONIC ACID BIOSYNTHESIS GLYCOSYLTRANSFERASE TUAH-RELATED"/>
    <property type="match status" value="1"/>
</dbReference>
<accession>A0A9D2WQU7</accession>
<gene>
    <name evidence="4" type="primary">kanE_2</name>
    <name evidence="4" type="ORF">SPSYN_00689</name>
</gene>
<proteinExistence type="predicted"/>
<evidence type="ECO:0000313" key="5">
    <source>
        <dbReference type="Proteomes" id="UP000798488"/>
    </source>
</evidence>
<dbReference type="Proteomes" id="UP000798488">
    <property type="component" value="Unassembled WGS sequence"/>
</dbReference>
<dbReference type="SUPFAM" id="SSF53756">
    <property type="entry name" value="UDP-Glycosyltransferase/glycogen phosphorylase"/>
    <property type="match status" value="1"/>
</dbReference>
<feature type="domain" description="Glycosyl transferase family 1" evidence="3">
    <location>
        <begin position="183"/>
        <end position="343"/>
    </location>
</feature>
<dbReference type="EC" id="2.4.1.301" evidence="4"/>
<name>A0A9D2WQU7_9FIRM</name>
<organism evidence="4 5">
    <name type="scientific">Sporotomaculum syntrophicum</name>
    <dbReference type="NCBI Taxonomy" id="182264"/>
    <lineage>
        <taxon>Bacteria</taxon>
        <taxon>Bacillati</taxon>
        <taxon>Bacillota</taxon>
        <taxon>Clostridia</taxon>
        <taxon>Eubacteriales</taxon>
        <taxon>Desulfallaceae</taxon>
        <taxon>Sporotomaculum</taxon>
    </lineage>
</organism>
<dbReference type="InterPro" id="IPR001296">
    <property type="entry name" value="Glyco_trans_1"/>
</dbReference>
<keyword evidence="5" id="KW-1185">Reference proteome</keyword>
<protein>
    <submittedName>
        <fullName evidence="4">Alpha-D-kanosaminyltransferase</fullName>
        <ecNumber evidence="4">2.4.1.301</ecNumber>
    </submittedName>
</protein>
<evidence type="ECO:0000256" key="1">
    <source>
        <dbReference type="ARBA" id="ARBA00022676"/>
    </source>
</evidence>
<dbReference type="GO" id="GO:0016757">
    <property type="term" value="F:glycosyltransferase activity"/>
    <property type="evidence" value="ECO:0007669"/>
    <property type="project" value="UniProtKB-KW"/>
</dbReference>
<dbReference type="EMBL" id="LSRS01000002">
    <property type="protein sequence ID" value="KAF1085952.1"/>
    <property type="molecule type" value="Genomic_DNA"/>
</dbReference>
<reference evidence="4" key="1">
    <citation type="submission" date="2016-02" db="EMBL/GenBank/DDBJ databases">
        <title>Draft Genome Sequence of Sporotomaculum syntrophicum Strain FB, a Syntrophic Benzoate Degrader.</title>
        <authorList>
            <person name="Nobu M.K."/>
            <person name="Narihiro T."/>
            <person name="Qiu Y.-L."/>
            <person name="Ohashi A."/>
            <person name="Liu W.-T."/>
            <person name="Yuji S."/>
        </authorList>
    </citation>
    <scope>NUCLEOTIDE SEQUENCE</scope>
    <source>
        <strain evidence="4">FB</strain>
    </source>
</reference>
<evidence type="ECO:0000313" key="4">
    <source>
        <dbReference type="EMBL" id="KAF1085952.1"/>
    </source>
</evidence>
<dbReference type="Gene3D" id="3.40.50.2000">
    <property type="entry name" value="Glycogen Phosphorylase B"/>
    <property type="match status" value="1"/>
</dbReference>
<sequence>MSSVHKWDDNRVFKESCSLAKQYRVDLCAVGDFSYRRVQGVDVFGLPDLKKRYYRPVNWFRLFRHAINAQACVYHFHDPELIPLGLILKLFGRKVIYDVHEDYFDAILHKYWLPKPVRRTIAVVFNALEKMCSKFFDAIIFAEITYSDSFQGTNNLKTNILNYPLLTTHYEPVDKKNGQCINLIYCGGISAIRGAEQIIAAIALLVREGINVHLFLVGPFLPPAYEASIKQQITNHRLQKHVTVTGRISPSELYHYYRQADIGLALLHPVENYLKSQATKLFEYMATGIPIVASDFPRWQALLQDVGAGLTANPFEPEEIAAEIKRLINDPQLRLYMGRNGKRAYVERFNWNSEEIKLLSLYESLLREENRA</sequence>
<keyword evidence="1 4" id="KW-0328">Glycosyltransferase</keyword>
<dbReference type="AlphaFoldDB" id="A0A9D2WQU7"/>
<dbReference type="PANTHER" id="PTHR12526">
    <property type="entry name" value="GLYCOSYLTRANSFERASE"/>
    <property type="match status" value="1"/>
</dbReference>
<evidence type="ECO:0000259" key="3">
    <source>
        <dbReference type="Pfam" id="PF00534"/>
    </source>
</evidence>
<evidence type="ECO:0000256" key="2">
    <source>
        <dbReference type="ARBA" id="ARBA00022679"/>
    </source>
</evidence>
<keyword evidence="2 4" id="KW-0808">Transferase</keyword>